<dbReference type="Proteomes" id="UP001056012">
    <property type="component" value="Chromosome 7"/>
</dbReference>
<organism evidence="2 3">
    <name type="scientific">Curvularia clavata</name>
    <dbReference type="NCBI Taxonomy" id="95742"/>
    <lineage>
        <taxon>Eukaryota</taxon>
        <taxon>Fungi</taxon>
        <taxon>Dikarya</taxon>
        <taxon>Ascomycota</taxon>
        <taxon>Pezizomycotina</taxon>
        <taxon>Dothideomycetes</taxon>
        <taxon>Pleosporomycetidae</taxon>
        <taxon>Pleosporales</taxon>
        <taxon>Pleosporineae</taxon>
        <taxon>Pleosporaceae</taxon>
        <taxon>Curvularia</taxon>
    </lineage>
</organism>
<feature type="domain" description="Heterokaryon incompatibility" evidence="1">
    <location>
        <begin position="179"/>
        <end position="329"/>
    </location>
</feature>
<protein>
    <recommendedName>
        <fullName evidence="1">Heterokaryon incompatibility domain-containing protein</fullName>
    </recommendedName>
</protein>
<sequence length="712" mass="82817">MAQCEFCNAVANEIERAVEDQEKFGWEYDDHEEFVWEYDKVRQNRGCVTCQKVVRAFHMEYLGVPLGDKLGYVSYFIDRWILSLRDRIDGFVGRKPFIGINFAADHGTPNELGFSIWRRRINVAGIKRWIDQCDQNHGGRCHTFTDPIFKIPEATGLIFIDVEKLCLVRQSKDGQKYRYAALSYVWGTTTDPFQTTMSNFDELSKPNAFKLPENIWRLPKTIKDSFLLTRTLGIQYLWVDRFCIIQDDEVSKPHQLASMTSIYTNSYVTIAATEGEDSSYGLCGIGKKRPRTPPFDIFNFTPSCRMISYSPRKSTSRQVYHTRGWTFQEWTFPRRTIVFHDQTVTWACQKCQQQENGKESWQIPQKTYISIWTRRVDPQVYCTKVDEYSRRNLSDPSDVLTAFDAFITVQSRAMKSAVLHGLPELFFNSMLCWHHDLDFPQRRRVDSEGKVLKQFPSWSWAGWVGPTDTLLPYEASSIRMKFAPGRLIYPCIIDIYKLPTNSPPGRRQSVKDLHYYENLGVTTFVKDEDSEEERWVEYKLIVPDDDDASSLLSSTNLLYSTVIEFRTRRLITTLAEYDFNGSRKDLVSIRGSKGQMIGTLDFLLSLHPLDLPKHNVELICISVSEPVCTKHAHTRTPGSQYLVGQNCLEECFEKRDQHLESIYEPASNWQFRCYDVLWIEWEGDIAYRKAIGQVWKEEWDAADTEEVDIRLG</sequence>
<reference evidence="2" key="1">
    <citation type="submission" date="2021-12" db="EMBL/GenBank/DDBJ databases">
        <title>Curvularia clavata genome.</title>
        <authorList>
            <person name="Cao Y."/>
        </authorList>
    </citation>
    <scope>NUCLEOTIDE SEQUENCE</scope>
    <source>
        <strain evidence="2">Yc1106</strain>
    </source>
</reference>
<dbReference type="InterPro" id="IPR010730">
    <property type="entry name" value="HET"/>
</dbReference>
<dbReference type="Pfam" id="PF06985">
    <property type="entry name" value="HET"/>
    <property type="match status" value="1"/>
</dbReference>
<proteinExistence type="predicted"/>
<dbReference type="PANTHER" id="PTHR33112">
    <property type="entry name" value="DOMAIN PROTEIN, PUTATIVE-RELATED"/>
    <property type="match status" value="1"/>
</dbReference>
<keyword evidence="3" id="KW-1185">Reference proteome</keyword>
<dbReference type="PANTHER" id="PTHR33112:SF12">
    <property type="entry name" value="HETEROKARYON INCOMPATIBILITY DOMAIN-CONTAINING PROTEIN"/>
    <property type="match status" value="1"/>
</dbReference>
<evidence type="ECO:0000313" key="3">
    <source>
        <dbReference type="Proteomes" id="UP001056012"/>
    </source>
</evidence>
<evidence type="ECO:0000259" key="1">
    <source>
        <dbReference type="Pfam" id="PF06985"/>
    </source>
</evidence>
<dbReference type="EMBL" id="CP089280">
    <property type="protein sequence ID" value="USP81412.1"/>
    <property type="molecule type" value="Genomic_DNA"/>
</dbReference>
<dbReference type="OrthoDB" id="5135333at2759"/>
<name>A0A9Q9DW14_CURCL</name>
<accession>A0A9Q9DW14</accession>
<evidence type="ECO:0000313" key="2">
    <source>
        <dbReference type="EMBL" id="USP81412.1"/>
    </source>
</evidence>
<gene>
    <name evidence="2" type="ORF">yc1106_08686</name>
</gene>
<dbReference type="AlphaFoldDB" id="A0A9Q9DW14"/>
<dbReference type="VEuPathDB" id="FungiDB:yc1106_08686"/>